<name>A0A9W8HA26_9FUNG</name>
<evidence type="ECO:0000256" key="1">
    <source>
        <dbReference type="ARBA" id="ARBA00000971"/>
    </source>
</evidence>
<evidence type="ECO:0000256" key="6">
    <source>
        <dbReference type="ARBA" id="ARBA00023235"/>
    </source>
</evidence>
<keyword evidence="4 7" id="KW-0963">Cytoplasm</keyword>
<dbReference type="GO" id="GO:0005737">
    <property type="term" value="C:cytoplasm"/>
    <property type="evidence" value="ECO:0007669"/>
    <property type="project" value="UniProtKB-SubCell"/>
</dbReference>
<dbReference type="GO" id="GO:0005634">
    <property type="term" value="C:nucleus"/>
    <property type="evidence" value="ECO:0007669"/>
    <property type="project" value="TreeGrafter"/>
</dbReference>
<evidence type="ECO:0000256" key="3">
    <source>
        <dbReference type="ARBA" id="ARBA00011019"/>
    </source>
</evidence>
<sequence>MDLPADPPAPQTEAARGSQQQYRAPRRRILGMGDMDAWERSPAHRDIVGFIEQLSRSVEGKTVSSQYPVSANVQGICGLLDTADRWVDAHPPEASASRFGNRAFRAWEAELRERAPGLLRALLPPARHGAVAELAPYLADAFGNATRIDYGSGHELSFLVWLLCLCKIGFLEPPDSAAIVLVVFRRYLALCQRLQRTYRLEPAGSHGVWGLDDYQFLPFYFGSAQLIGSGIPPADSIEPRVAGALGDEYLYLQAVRFVLEMKHGPFFEHSRQLYDISGVPAWEKVNRGLGKMYRAEVLGKFPVVQHLAFGSLLSM</sequence>
<dbReference type="GO" id="GO:0000159">
    <property type="term" value="C:protein phosphatase type 2A complex"/>
    <property type="evidence" value="ECO:0007669"/>
    <property type="project" value="TreeGrafter"/>
</dbReference>
<dbReference type="OrthoDB" id="16120at2759"/>
<feature type="region of interest" description="Disordered" evidence="8">
    <location>
        <begin position="1"/>
        <end position="23"/>
    </location>
</feature>
<evidence type="ECO:0000256" key="2">
    <source>
        <dbReference type="ARBA" id="ARBA00004496"/>
    </source>
</evidence>
<keyword evidence="5 7" id="KW-0697">Rotamase</keyword>
<comment type="caution">
    <text evidence="9">The sequence shown here is derived from an EMBL/GenBank/DDBJ whole genome shotgun (WGS) entry which is preliminary data.</text>
</comment>
<comment type="similarity">
    <text evidence="3 7">Belongs to the PTPA-type PPIase family.</text>
</comment>
<evidence type="ECO:0000313" key="9">
    <source>
        <dbReference type="EMBL" id="KAJ2780997.1"/>
    </source>
</evidence>
<accession>A0A9W8HA26</accession>
<dbReference type="InterPro" id="IPR004327">
    <property type="entry name" value="Phstyr_phstse_ac"/>
</dbReference>
<gene>
    <name evidence="9" type="primary">PPP2R4</name>
    <name evidence="9" type="ORF">H4R18_003147</name>
</gene>
<dbReference type="InterPro" id="IPR037218">
    <property type="entry name" value="PTPA_sf"/>
</dbReference>
<evidence type="ECO:0000313" key="10">
    <source>
        <dbReference type="Proteomes" id="UP001140217"/>
    </source>
</evidence>
<dbReference type="CDD" id="cd04087">
    <property type="entry name" value="PTPA"/>
    <property type="match status" value="1"/>
</dbReference>
<keyword evidence="10" id="KW-1185">Reference proteome</keyword>
<comment type="function">
    <text evidence="7">PPIases accelerate the folding of proteins. It catalyzes the cis-trans isomerization of proline imidic peptide bonds in oligopeptides.</text>
</comment>
<proteinExistence type="inferred from homology"/>
<dbReference type="PANTHER" id="PTHR10012:SF0">
    <property type="entry name" value="SERINE_THREONINE-PROTEIN PHOSPHATASE 2A ACTIVATOR"/>
    <property type="match status" value="1"/>
</dbReference>
<dbReference type="Pfam" id="PF03095">
    <property type="entry name" value="PTPA"/>
    <property type="match status" value="1"/>
</dbReference>
<dbReference type="PIRSF" id="PIRSF016325">
    <property type="entry name" value="Phstyr_phstse_ac"/>
    <property type="match status" value="1"/>
</dbReference>
<organism evidence="9 10">
    <name type="scientific">Coemansia javaensis</name>
    <dbReference type="NCBI Taxonomy" id="2761396"/>
    <lineage>
        <taxon>Eukaryota</taxon>
        <taxon>Fungi</taxon>
        <taxon>Fungi incertae sedis</taxon>
        <taxon>Zoopagomycota</taxon>
        <taxon>Kickxellomycotina</taxon>
        <taxon>Kickxellomycetes</taxon>
        <taxon>Kickxellales</taxon>
        <taxon>Kickxellaceae</taxon>
        <taxon>Coemansia</taxon>
    </lineage>
</organism>
<dbReference type="SUPFAM" id="SSF140984">
    <property type="entry name" value="PTPA-like"/>
    <property type="match status" value="1"/>
</dbReference>
<dbReference type="PANTHER" id="PTHR10012">
    <property type="entry name" value="SERINE/THREONINE-PROTEIN PHOSPHATASE 2A REGULATORY SUBUNIT B"/>
    <property type="match status" value="1"/>
</dbReference>
<comment type="subcellular location">
    <subcellularLocation>
        <location evidence="2 7">Cytoplasm</location>
    </subcellularLocation>
</comment>
<dbReference type="AlphaFoldDB" id="A0A9W8HA26"/>
<keyword evidence="6 7" id="KW-0413">Isomerase</keyword>
<dbReference type="Proteomes" id="UP001140217">
    <property type="component" value="Unassembled WGS sequence"/>
</dbReference>
<dbReference type="GO" id="GO:0008160">
    <property type="term" value="F:protein tyrosine phosphatase activator activity"/>
    <property type="evidence" value="ECO:0007669"/>
    <property type="project" value="TreeGrafter"/>
</dbReference>
<reference evidence="9" key="1">
    <citation type="submission" date="2022-07" db="EMBL/GenBank/DDBJ databases">
        <title>Phylogenomic reconstructions and comparative analyses of Kickxellomycotina fungi.</title>
        <authorList>
            <person name="Reynolds N.K."/>
            <person name="Stajich J.E."/>
            <person name="Barry K."/>
            <person name="Grigoriev I.V."/>
            <person name="Crous P."/>
            <person name="Smith M.E."/>
        </authorList>
    </citation>
    <scope>NUCLEOTIDE SEQUENCE</scope>
    <source>
        <strain evidence="9">NBRC 105414</strain>
    </source>
</reference>
<dbReference type="FunFam" id="1.20.120.1150:FF:000002">
    <property type="entry name" value="Serine/threonine-protein phosphatase 2A activator"/>
    <property type="match status" value="1"/>
</dbReference>
<evidence type="ECO:0000256" key="8">
    <source>
        <dbReference type="SAM" id="MobiDB-lite"/>
    </source>
</evidence>
<dbReference type="InterPro" id="IPR043170">
    <property type="entry name" value="PTPA_C_lid"/>
</dbReference>
<dbReference type="EC" id="5.2.1.8" evidence="7"/>
<protein>
    <recommendedName>
        <fullName evidence="7">Serine/threonine-protein phosphatase 2A activator</fullName>
        <ecNumber evidence="7">5.2.1.8</ecNumber>
    </recommendedName>
    <alternativeName>
        <fullName evidence="7">Phosphotyrosyl phosphatase activator</fullName>
    </alternativeName>
</protein>
<dbReference type="GO" id="GO:0007052">
    <property type="term" value="P:mitotic spindle organization"/>
    <property type="evidence" value="ECO:0007669"/>
    <property type="project" value="TreeGrafter"/>
</dbReference>
<dbReference type="GO" id="GO:0003755">
    <property type="term" value="F:peptidyl-prolyl cis-trans isomerase activity"/>
    <property type="evidence" value="ECO:0007669"/>
    <property type="project" value="UniProtKB-KW"/>
</dbReference>
<evidence type="ECO:0000256" key="7">
    <source>
        <dbReference type="RuleBase" id="RU361210"/>
    </source>
</evidence>
<evidence type="ECO:0000256" key="5">
    <source>
        <dbReference type="ARBA" id="ARBA00023110"/>
    </source>
</evidence>
<dbReference type="Gene3D" id="1.20.120.1150">
    <property type="match status" value="1"/>
</dbReference>
<comment type="catalytic activity">
    <reaction evidence="1 7">
        <text>[protein]-peptidylproline (omega=180) = [protein]-peptidylproline (omega=0)</text>
        <dbReference type="Rhea" id="RHEA:16237"/>
        <dbReference type="Rhea" id="RHEA-COMP:10747"/>
        <dbReference type="Rhea" id="RHEA-COMP:10748"/>
        <dbReference type="ChEBI" id="CHEBI:83833"/>
        <dbReference type="ChEBI" id="CHEBI:83834"/>
        <dbReference type="EC" id="5.2.1.8"/>
    </reaction>
</comment>
<feature type="compositionally biased region" description="Pro residues" evidence="8">
    <location>
        <begin position="1"/>
        <end position="10"/>
    </location>
</feature>
<dbReference type="EMBL" id="JANBUL010000118">
    <property type="protein sequence ID" value="KAJ2780997.1"/>
    <property type="molecule type" value="Genomic_DNA"/>
</dbReference>
<evidence type="ECO:0000256" key="4">
    <source>
        <dbReference type="ARBA" id="ARBA00022490"/>
    </source>
</evidence>